<protein>
    <submittedName>
        <fullName evidence="1">Uncharacterized protein</fullName>
    </submittedName>
</protein>
<evidence type="ECO:0000313" key="2">
    <source>
        <dbReference type="Proteomes" id="UP001145114"/>
    </source>
</evidence>
<name>A0ACC1HRE0_9FUNG</name>
<comment type="caution">
    <text evidence="1">The sequence shown here is derived from an EMBL/GenBank/DDBJ whole genome shotgun (WGS) entry which is preliminary data.</text>
</comment>
<sequence length="286" mass="32884">MAVEYPLPDSANLRPSWSDADHVYKVFYDQCYYRSSVAYQALNIIALCICCIVMLTVLLTFRRPSFSGRTAYRLSGTIVAYSMLPVATRLLYFRDNYTANQNQGILRLYLFLETFGIAGFVFSTACIAFHLHLTMVLEKFRLARAMHPWYELIVLPVAAIIAHPEFYIYEVVQRHKRSIVLVIVDKSWSHLRFQLYMMYCWMLLAIVYSVIVCGWVTVRLISIRKRSKLPVGGGLDQRQPLDSGMLKPTRDTIDTFSEMQPMVDDGMPDRTNAFDSDIANPIPRSS</sequence>
<accession>A0ACC1HRE0</accession>
<evidence type="ECO:0000313" key="1">
    <source>
        <dbReference type="EMBL" id="KAJ1678846.1"/>
    </source>
</evidence>
<keyword evidence="2" id="KW-1185">Reference proteome</keyword>
<reference evidence="1" key="1">
    <citation type="submission" date="2022-06" db="EMBL/GenBank/DDBJ databases">
        <title>Phylogenomic reconstructions and comparative analyses of Kickxellomycotina fungi.</title>
        <authorList>
            <person name="Reynolds N.K."/>
            <person name="Stajich J.E."/>
            <person name="Barry K."/>
            <person name="Grigoriev I.V."/>
            <person name="Crous P."/>
            <person name="Smith M.E."/>
        </authorList>
    </citation>
    <scope>NUCLEOTIDE SEQUENCE</scope>
    <source>
        <strain evidence="1">RSA 2271</strain>
    </source>
</reference>
<feature type="non-terminal residue" evidence="1">
    <location>
        <position position="286"/>
    </location>
</feature>
<dbReference type="EMBL" id="JAMZIH010000809">
    <property type="protein sequence ID" value="KAJ1678846.1"/>
    <property type="molecule type" value="Genomic_DNA"/>
</dbReference>
<dbReference type="Proteomes" id="UP001145114">
    <property type="component" value="Unassembled WGS sequence"/>
</dbReference>
<proteinExistence type="predicted"/>
<gene>
    <name evidence="1" type="ORF">EV182_003241</name>
</gene>
<organism evidence="1 2">
    <name type="scientific">Spiromyces aspiralis</name>
    <dbReference type="NCBI Taxonomy" id="68401"/>
    <lineage>
        <taxon>Eukaryota</taxon>
        <taxon>Fungi</taxon>
        <taxon>Fungi incertae sedis</taxon>
        <taxon>Zoopagomycota</taxon>
        <taxon>Kickxellomycotina</taxon>
        <taxon>Kickxellomycetes</taxon>
        <taxon>Kickxellales</taxon>
        <taxon>Kickxellaceae</taxon>
        <taxon>Spiromyces</taxon>
    </lineage>
</organism>